<reference evidence="1 2" key="1">
    <citation type="journal article" date="2018" name="Plant J.">
        <title>Genome sequences of Chlorella sorokiniana UTEX 1602 and Micractinium conductrix SAG 241.80: implications to maltose excretion by a green alga.</title>
        <authorList>
            <person name="Arriola M.B."/>
            <person name="Velmurugan N."/>
            <person name="Zhang Y."/>
            <person name="Plunkett M.H."/>
            <person name="Hondzo H."/>
            <person name="Barney B.M."/>
        </authorList>
    </citation>
    <scope>NUCLEOTIDE SEQUENCE [LARGE SCALE GENOMIC DNA]</scope>
    <source>
        <strain evidence="1 2">SAG 241.80</strain>
    </source>
</reference>
<dbReference type="GO" id="GO:0000209">
    <property type="term" value="P:protein polyubiquitination"/>
    <property type="evidence" value="ECO:0007669"/>
    <property type="project" value="TreeGrafter"/>
</dbReference>
<proteinExistence type="predicted"/>
<dbReference type="AlphaFoldDB" id="A0A2P6V5G4"/>
<dbReference type="PANTHER" id="PTHR14939">
    <property type="entry name" value="F-BOX ONLY PROTEIN 22"/>
    <property type="match status" value="1"/>
</dbReference>
<keyword evidence="2" id="KW-1185">Reference proteome</keyword>
<evidence type="ECO:0000313" key="1">
    <source>
        <dbReference type="EMBL" id="PSC69328.1"/>
    </source>
</evidence>
<dbReference type="EMBL" id="LHPF02000027">
    <property type="protein sequence ID" value="PSC69328.1"/>
    <property type="molecule type" value="Genomic_DNA"/>
</dbReference>
<dbReference type="GO" id="GO:0032436">
    <property type="term" value="P:positive regulation of proteasomal ubiquitin-dependent protein catabolic process"/>
    <property type="evidence" value="ECO:0007669"/>
    <property type="project" value="TreeGrafter"/>
</dbReference>
<dbReference type="OrthoDB" id="510986at2759"/>
<organism evidence="1 2">
    <name type="scientific">Micractinium conductrix</name>
    <dbReference type="NCBI Taxonomy" id="554055"/>
    <lineage>
        <taxon>Eukaryota</taxon>
        <taxon>Viridiplantae</taxon>
        <taxon>Chlorophyta</taxon>
        <taxon>core chlorophytes</taxon>
        <taxon>Trebouxiophyceae</taxon>
        <taxon>Chlorellales</taxon>
        <taxon>Chlorellaceae</taxon>
        <taxon>Chlorella clade</taxon>
        <taxon>Micractinium</taxon>
    </lineage>
</organism>
<gene>
    <name evidence="1" type="ORF">C2E20_7109</name>
</gene>
<name>A0A2P6V5G4_9CHLO</name>
<dbReference type="Proteomes" id="UP000239649">
    <property type="component" value="Unassembled WGS sequence"/>
</dbReference>
<dbReference type="PANTHER" id="PTHR14939:SF5">
    <property type="entry name" value="F-BOX ONLY PROTEIN 22"/>
    <property type="match status" value="1"/>
</dbReference>
<accession>A0A2P6V5G4</accession>
<sequence>MGDAHLSLLADDLLLKVLHAAGAPAVACAATLCRRLRWAQQELSALPAFAAAAATGDTDDSISELVAAAVRDAREQMHAAIDVCIVFVAGALRGRGDAQALHSVVEECQALLPPGTLVLGCCGRGLFGVERGQPVEIDPSERQARGASVLLGRMPGCVLRAFAAREAPKGGWSSESACSAWLGLQEAGAAAGPGANLQPLSCLIFPHSSAGQDVHGCIEGLQAAYPHMLVTGGISSGQGDLFCSQPVPPLAEESGGARRRPRGVARAKFVGLAICKEEGGDAGSSGVGTGGGSDAPVAGGLAVQGMEGAQPVLSRLVMVRNVGFLEGAGGGPDAELMAVADAQLEGVEGPIGIGMLKDLAYSQTELGLWAGPVQEGAAGPASFDAALVAGEPATLLQLYGVVEGAEIVAAADDVGAFAAVLAQARQPGRTLCAQALRLSSAGALRALTAGVRQLAAACPARHALLPTVTAGLVVVSCTAKGEQLHGVAGVEAGAMHASSGQLPLAGVYADGEIGPTIHNATSVLRWSGRRGGGGSSTSKVQGFTTVITALAAAP</sequence>
<evidence type="ECO:0000313" key="2">
    <source>
        <dbReference type="Proteomes" id="UP000239649"/>
    </source>
</evidence>
<comment type="caution">
    <text evidence="1">The sequence shown here is derived from an EMBL/GenBank/DDBJ whole genome shotgun (WGS) entry which is preliminary data.</text>
</comment>
<protein>
    <submittedName>
        <fullName evidence="1">FIST C domain</fullName>
    </submittedName>
</protein>